<name>A0A0A8ZUE8_ARUDO</name>
<sequence length="14" mass="1598">MIGLVILHMTKKTI</sequence>
<protein>
    <submittedName>
        <fullName evidence="1">Uncharacterized protein</fullName>
    </submittedName>
</protein>
<evidence type="ECO:0000313" key="1">
    <source>
        <dbReference type="EMBL" id="JAD41308.1"/>
    </source>
</evidence>
<reference evidence="1" key="2">
    <citation type="journal article" date="2015" name="Data Brief">
        <title>Shoot transcriptome of the giant reed, Arundo donax.</title>
        <authorList>
            <person name="Barrero R.A."/>
            <person name="Guerrero F.D."/>
            <person name="Moolhuijzen P."/>
            <person name="Goolsby J.A."/>
            <person name="Tidwell J."/>
            <person name="Bellgard S.E."/>
            <person name="Bellgard M.I."/>
        </authorList>
    </citation>
    <scope>NUCLEOTIDE SEQUENCE</scope>
    <source>
        <tissue evidence="1">Shoot tissue taken approximately 20 cm above the soil surface</tissue>
    </source>
</reference>
<proteinExistence type="predicted"/>
<reference evidence="1" key="1">
    <citation type="submission" date="2014-09" db="EMBL/GenBank/DDBJ databases">
        <authorList>
            <person name="Magalhaes I.L.F."/>
            <person name="Oliveira U."/>
            <person name="Santos F.R."/>
            <person name="Vidigal T.H.D.A."/>
            <person name="Brescovit A.D."/>
            <person name="Santos A.J."/>
        </authorList>
    </citation>
    <scope>NUCLEOTIDE SEQUENCE</scope>
    <source>
        <tissue evidence="1">Shoot tissue taken approximately 20 cm above the soil surface</tissue>
    </source>
</reference>
<dbReference type="EMBL" id="GBRH01256587">
    <property type="protein sequence ID" value="JAD41308.1"/>
    <property type="molecule type" value="Transcribed_RNA"/>
</dbReference>
<accession>A0A0A8ZUE8</accession>
<organism evidence="1">
    <name type="scientific">Arundo donax</name>
    <name type="common">Giant reed</name>
    <name type="synonym">Donax arundinaceus</name>
    <dbReference type="NCBI Taxonomy" id="35708"/>
    <lineage>
        <taxon>Eukaryota</taxon>
        <taxon>Viridiplantae</taxon>
        <taxon>Streptophyta</taxon>
        <taxon>Embryophyta</taxon>
        <taxon>Tracheophyta</taxon>
        <taxon>Spermatophyta</taxon>
        <taxon>Magnoliopsida</taxon>
        <taxon>Liliopsida</taxon>
        <taxon>Poales</taxon>
        <taxon>Poaceae</taxon>
        <taxon>PACMAD clade</taxon>
        <taxon>Arundinoideae</taxon>
        <taxon>Arundineae</taxon>
        <taxon>Arundo</taxon>
    </lineage>
</organism>